<dbReference type="EMBL" id="JAGSOG010000283">
    <property type="protein sequence ID" value="MBR7838373.1"/>
    <property type="molecule type" value="Genomic_DNA"/>
</dbReference>
<organism evidence="3 4">
    <name type="scientific">Actinospica durhamensis</name>
    <dbReference type="NCBI Taxonomy" id="1508375"/>
    <lineage>
        <taxon>Bacteria</taxon>
        <taxon>Bacillati</taxon>
        <taxon>Actinomycetota</taxon>
        <taxon>Actinomycetes</taxon>
        <taxon>Catenulisporales</taxon>
        <taxon>Actinospicaceae</taxon>
        <taxon>Actinospica</taxon>
    </lineage>
</organism>
<dbReference type="InterPro" id="IPR043128">
    <property type="entry name" value="Rev_trsase/Diguanyl_cyclase"/>
</dbReference>
<keyword evidence="4" id="KW-1185">Reference proteome</keyword>
<dbReference type="AlphaFoldDB" id="A0A941EW41"/>
<accession>A0A941EW41</accession>
<feature type="domain" description="GGDEF" evidence="2">
    <location>
        <begin position="97"/>
        <end position="243"/>
    </location>
</feature>
<dbReference type="NCBIfam" id="TIGR00254">
    <property type="entry name" value="GGDEF"/>
    <property type="match status" value="1"/>
</dbReference>
<dbReference type="Gene3D" id="3.30.70.270">
    <property type="match status" value="1"/>
</dbReference>
<dbReference type="GO" id="GO:0005886">
    <property type="term" value="C:plasma membrane"/>
    <property type="evidence" value="ECO:0007669"/>
    <property type="project" value="TreeGrafter"/>
</dbReference>
<dbReference type="PANTHER" id="PTHR45138:SF24">
    <property type="entry name" value="DIGUANYLATE CYCLASE DGCC-RELATED"/>
    <property type="match status" value="1"/>
</dbReference>
<evidence type="ECO:0000256" key="1">
    <source>
        <dbReference type="SAM" id="Phobius"/>
    </source>
</evidence>
<sequence>MSATDWFSSGGWAVLVLGLAIVCLALGLARLALLLRERDRHNDAQITALRRELTGLEQGRSDLERLSATDPVTGVWNYRYLQQALAEELAWAVRDARPFALLLCEIDGFGDYTAAHGHQRALGTLRDLAQRLSVEIRSRDTFARYGGDEFVVLLPGARGDGAAGVAERLCYAVRRGLASSAGQQAATAGPIANGSAEPRLTLSIGIACFPESGEHAASLVAAADKALAAAKAGGGDGWRLAEIDAVLSE</sequence>
<proteinExistence type="predicted"/>
<comment type="caution">
    <text evidence="3">The sequence shown here is derived from an EMBL/GenBank/DDBJ whole genome shotgun (WGS) entry which is preliminary data.</text>
</comment>
<evidence type="ECO:0000313" key="3">
    <source>
        <dbReference type="EMBL" id="MBR7838373.1"/>
    </source>
</evidence>
<dbReference type="Proteomes" id="UP000675781">
    <property type="component" value="Unassembled WGS sequence"/>
</dbReference>
<dbReference type="InterPro" id="IPR029787">
    <property type="entry name" value="Nucleotide_cyclase"/>
</dbReference>
<feature type="transmembrane region" description="Helical" evidence="1">
    <location>
        <begin position="12"/>
        <end position="33"/>
    </location>
</feature>
<dbReference type="SMART" id="SM00267">
    <property type="entry name" value="GGDEF"/>
    <property type="match status" value="1"/>
</dbReference>
<dbReference type="Pfam" id="PF00990">
    <property type="entry name" value="GGDEF"/>
    <property type="match status" value="1"/>
</dbReference>
<dbReference type="InterPro" id="IPR000160">
    <property type="entry name" value="GGDEF_dom"/>
</dbReference>
<dbReference type="PANTHER" id="PTHR45138">
    <property type="entry name" value="REGULATORY COMPONENTS OF SENSORY TRANSDUCTION SYSTEM"/>
    <property type="match status" value="1"/>
</dbReference>
<reference evidence="3" key="1">
    <citation type="submission" date="2021-04" db="EMBL/GenBank/DDBJ databases">
        <title>Genome based classification of Actinospica acidithermotolerans sp. nov., an actinobacterium isolated from an Indonesian hot spring.</title>
        <authorList>
            <person name="Kusuma A.B."/>
            <person name="Putra K.E."/>
            <person name="Nafisah S."/>
            <person name="Loh J."/>
            <person name="Nouioui I."/>
            <person name="Goodfellow M."/>
        </authorList>
    </citation>
    <scope>NUCLEOTIDE SEQUENCE</scope>
    <source>
        <strain evidence="3">CSCA 57</strain>
    </source>
</reference>
<dbReference type="GO" id="GO:0052621">
    <property type="term" value="F:diguanylate cyclase activity"/>
    <property type="evidence" value="ECO:0007669"/>
    <property type="project" value="TreeGrafter"/>
</dbReference>
<protein>
    <submittedName>
        <fullName evidence="3">GGDEF domain-containing protein</fullName>
    </submittedName>
</protein>
<dbReference type="GO" id="GO:1902201">
    <property type="term" value="P:negative regulation of bacterial-type flagellum-dependent cell motility"/>
    <property type="evidence" value="ECO:0007669"/>
    <property type="project" value="TreeGrafter"/>
</dbReference>
<keyword evidence="1" id="KW-0812">Transmembrane</keyword>
<dbReference type="InterPro" id="IPR050469">
    <property type="entry name" value="Diguanylate_Cyclase"/>
</dbReference>
<dbReference type="RefSeq" id="WP_212532829.1">
    <property type="nucleotide sequence ID" value="NZ_JAGSOG010000283.1"/>
</dbReference>
<keyword evidence="1" id="KW-1133">Transmembrane helix</keyword>
<dbReference type="PROSITE" id="PS50887">
    <property type="entry name" value="GGDEF"/>
    <property type="match status" value="1"/>
</dbReference>
<evidence type="ECO:0000259" key="2">
    <source>
        <dbReference type="PROSITE" id="PS50887"/>
    </source>
</evidence>
<gene>
    <name evidence="3" type="ORF">KDL01_34200</name>
</gene>
<dbReference type="CDD" id="cd01949">
    <property type="entry name" value="GGDEF"/>
    <property type="match status" value="1"/>
</dbReference>
<name>A0A941EW41_9ACTN</name>
<evidence type="ECO:0000313" key="4">
    <source>
        <dbReference type="Proteomes" id="UP000675781"/>
    </source>
</evidence>
<keyword evidence="1" id="KW-0472">Membrane</keyword>
<dbReference type="GO" id="GO:0043709">
    <property type="term" value="P:cell adhesion involved in single-species biofilm formation"/>
    <property type="evidence" value="ECO:0007669"/>
    <property type="project" value="TreeGrafter"/>
</dbReference>
<dbReference type="SUPFAM" id="SSF55073">
    <property type="entry name" value="Nucleotide cyclase"/>
    <property type="match status" value="1"/>
</dbReference>